<dbReference type="InterPro" id="IPR041899">
    <property type="entry name" value="MAGE_WH2"/>
</dbReference>
<organism evidence="3 4">
    <name type="scientific">Loxodonta africana</name>
    <name type="common">African elephant</name>
    <dbReference type="NCBI Taxonomy" id="9785"/>
    <lineage>
        <taxon>Eukaryota</taxon>
        <taxon>Metazoa</taxon>
        <taxon>Chordata</taxon>
        <taxon>Craniata</taxon>
        <taxon>Vertebrata</taxon>
        <taxon>Euteleostomi</taxon>
        <taxon>Mammalia</taxon>
        <taxon>Eutheria</taxon>
        <taxon>Afrotheria</taxon>
        <taxon>Proboscidea</taxon>
        <taxon>Elephantidae</taxon>
        <taxon>Loxodonta</taxon>
    </lineage>
</organism>
<feature type="region of interest" description="Disordered" evidence="1">
    <location>
        <begin position="70"/>
        <end position="91"/>
    </location>
</feature>
<dbReference type="eggNOG" id="KOG4562">
    <property type="taxonomic scope" value="Eukaryota"/>
</dbReference>
<dbReference type="Gene3D" id="1.10.10.1210">
    <property type="entry name" value="MAGE homology domain, winged helix WH2 motif"/>
    <property type="match status" value="1"/>
</dbReference>
<dbReference type="Proteomes" id="UP000007646">
    <property type="component" value="Unassembled WGS sequence"/>
</dbReference>
<dbReference type="FunFam" id="1.10.10.1210:FF:000001">
    <property type="entry name" value="melanoma-associated antigen D1"/>
    <property type="match status" value="1"/>
</dbReference>
<dbReference type="GO" id="GO:0005634">
    <property type="term" value="C:nucleus"/>
    <property type="evidence" value="ECO:0007669"/>
    <property type="project" value="TreeGrafter"/>
</dbReference>
<accession>G3U2D3</accession>
<feature type="compositionally biased region" description="Basic and acidic residues" evidence="1">
    <location>
        <begin position="296"/>
        <end position="305"/>
    </location>
</feature>
<dbReference type="GeneTree" id="ENSGT00940000154972"/>
<dbReference type="FunFam" id="1.10.10.1200:FF:000007">
    <property type="entry name" value="Melanoma-associated antigen C2"/>
    <property type="match status" value="1"/>
</dbReference>
<proteinExistence type="predicted"/>
<dbReference type="InterPro" id="IPR041898">
    <property type="entry name" value="MAGE_WH1"/>
</dbReference>
<protein>
    <recommendedName>
        <fullName evidence="2">MAGE domain-containing protein</fullName>
    </recommendedName>
</protein>
<feature type="domain" description="MAGE" evidence="2">
    <location>
        <begin position="97"/>
        <end position="297"/>
    </location>
</feature>
<feature type="region of interest" description="Disordered" evidence="1">
    <location>
        <begin position="285"/>
        <end position="305"/>
    </location>
</feature>
<reference evidence="3" key="3">
    <citation type="submission" date="2025-09" db="UniProtKB">
        <authorList>
            <consortium name="Ensembl"/>
        </authorList>
    </citation>
    <scope>IDENTIFICATION</scope>
    <source>
        <strain evidence="3">Isolate ISIS603380</strain>
    </source>
</reference>
<feature type="compositionally biased region" description="Low complexity" evidence="1">
    <location>
        <begin position="39"/>
        <end position="51"/>
    </location>
</feature>
<keyword evidence="4" id="KW-1185">Reference proteome</keyword>
<dbReference type="SMART" id="SM01373">
    <property type="entry name" value="MAGE"/>
    <property type="match status" value="1"/>
</dbReference>
<reference evidence="3 4" key="1">
    <citation type="submission" date="2009-06" db="EMBL/GenBank/DDBJ databases">
        <title>The Genome Sequence of Loxodonta africana (African elephant).</title>
        <authorList>
            <person name="Di Palma F."/>
            <person name="Heiman D."/>
            <person name="Young S."/>
            <person name="Johnson J."/>
            <person name="Lander E.S."/>
            <person name="Lindblad-Toh K."/>
        </authorList>
    </citation>
    <scope>NUCLEOTIDE SEQUENCE [LARGE SCALE GENOMIC DNA]</scope>
    <source>
        <strain evidence="3 4">Isolate ISIS603380</strain>
    </source>
</reference>
<dbReference type="HOGENOM" id="CLU_039582_1_1_1"/>
<dbReference type="PROSITE" id="PS50838">
    <property type="entry name" value="MAGE"/>
    <property type="match status" value="1"/>
</dbReference>
<dbReference type="AlphaFoldDB" id="G3U2D3"/>
<evidence type="ECO:0000313" key="4">
    <source>
        <dbReference type="Proteomes" id="UP000007646"/>
    </source>
</evidence>
<evidence type="ECO:0000259" key="2">
    <source>
        <dbReference type="PROSITE" id="PS50838"/>
    </source>
</evidence>
<dbReference type="STRING" id="9785.ENSLAFP00000021991"/>
<dbReference type="OMA" id="SAFPCYE"/>
<evidence type="ECO:0000256" key="1">
    <source>
        <dbReference type="SAM" id="MobiDB-lite"/>
    </source>
</evidence>
<dbReference type="Pfam" id="PF01454">
    <property type="entry name" value="MAGE"/>
    <property type="match status" value="1"/>
</dbReference>
<dbReference type="GO" id="GO:0000122">
    <property type="term" value="P:negative regulation of transcription by RNA polymerase II"/>
    <property type="evidence" value="ECO:0007669"/>
    <property type="project" value="TreeGrafter"/>
</dbReference>
<dbReference type="Gene3D" id="1.10.10.1200">
    <property type="entry name" value="MAGE homology domain, winged helix WH1 motif"/>
    <property type="match status" value="1"/>
</dbReference>
<dbReference type="PANTHER" id="PTHR11736">
    <property type="entry name" value="MELANOMA-ASSOCIATED ANTIGEN MAGE ANTIGEN"/>
    <property type="match status" value="1"/>
</dbReference>
<dbReference type="PANTHER" id="PTHR11736:SF153">
    <property type="entry name" value="MELANOMA-ASSOCIATED ANTIGEN 10"/>
    <property type="match status" value="1"/>
</dbReference>
<sequence>YSPPQNSLELGTEDSSAQRETHGQEGAQVPGGEEEEAMRALSASAANSSSSPQRTCTFLSAISAAQATMSAEGPSSQIEEEASRALPDTEPWRRNRLGQKVIHLVKFLLLKNRRKEPTTKAEILSLVIRNYNSHFPVIFRRALEVMQLIFGIDMKPAGPTGHSYVLVPTLGLTYDGMPPGGVPSAPKTSLLILVLGVIFLEGNCAREEKIWKVLGMIGVYAEQEHFIYGEPRRLLTQDWVQERYLVYRQGSSSLPGCSELLWGPRAHAETSKMKVLGFLAKASGTDPSSFPSHYAEALREEEERG</sequence>
<dbReference type="InterPro" id="IPR002190">
    <property type="entry name" value="MHD_dom"/>
</dbReference>
<reference evidence="3" key="2">
    <citation type="submission" date="2025-08" db="UniProtKB">
        <authorList>
            <consortium name="Ensembl"/>
        </authorList>
    </citation>
    <scope>IDENTIFICATION</scope>
    <source>
        <strain evidence="3">Isolate ISIS603380</strain>
    </source>
</reference>
<evidence type="ECO:0000313" key="3">
    <source>
        <dbReference type="Ensembl" id="ENSLAFP00000021991.1"/>
    </source>
</evidence>
<dbReference type="InParanoid" id="G3U2D3"/>
<name>G3U2D3_LOXAF</name>
<feature type="region of interest" description="Disordered" evidence="1">
    <location>
        <begin position="1"/>
        <end position="53"/>
    </location>
</feature>
<feature type="compositionally biased region" description="Polar residues" evidence="1">
    <location>
        <begin position="1"/>
        <end position="15"/>
    </location>
</feature>
<dbReference type="Ensembl" id="ENSLAFT00000036442.1">
    <property type="protein sequence ID" value="ENSLAFP00000021991.1"/>
    <property type="gene ID" value="ENSLAFG00000026717.1"/>
</dbReference>
<dbReference type="InterPro" id="IPR037445">
    <property type="entry name" value="MAGE"/>
</dbReference>